<reference evidence="2 3" key="2">
    <citation type="submission" date="2019-01" db="EMBL/GenBank/DDBJ databases">
        <title>The decoding of complex shrimp genome reveals the adaptation for benthos swimmer, frequently molting mechanism and breeding impact on genome.</title>
        <authorList>
            <person name="Sun Y."/>
            <person name="Gao Y."/>
            <person name="Yu Y."/>
        </authorList>
    </citation>
    <scope>NUCLEOTIDE SEQUENCE [LARGE SCALE GENOMIC DNA]</scope>
    <source>
        <tissue evidence="2">Muscle</tissue>
    </source>
</reference>
<comment type="caution">
    <text evidence="2">The sequence shown here is derived from an EMBL/GenBank/DDBJ whole genome shotgun (WGS) entry which is preliminary data.</text>
</comment>
<feature type="non-terminal residue" evidence="2">
    <location>
        <position position="151"/>
    </location>
</feature>
<name>A0A423SUE2_PENVA</name>
<evidence type="ECO:0000256" key="1">
    <source>
        <dbReference type="SAM" id="Phobius"/>
    </source>
</evidence>
<feature type="transmembrane region" description="Helical" evidence="1">
    <location>
        <begin position="53"/>
        <end position="79"/>
    </location>
</feature>
<dbReference type="Gene3D" id="1.20.1070.10">
    <property type="entry name" value="Rhodopsin 7-helix transmembrane proteins"/>
    <property type="match status" value="1"/>
</dbReference>
<dbReference type="SUPFAM" id="SSF81321">
    <property type="entry name" value="Family A G protein-coupled receptor-like"/>
    <property type="match status" value="2"/>
</dbReference>
<sequence length="151" mass="16943">MANATGPQMAYYGQQMGTFGYPEGMTVVDFVPETIKHMVHEHWYNYPPVNPMWHYLLGVIYIFLGFFSTTGNGLVIYLYMKAPGVAGNHENITPLVTMLPALLAKSASCYNPFVYAISHPKFRQAITVHMPWFCVHEVEKSGGDDTKSNST</sequence>
<accession>A0A423SUE2</accession>
<reference evidence="2 3" key="1">
    <citation type="submission" date="2018-04" db="EMBL/GenBank/DDBJ databases">
        <authorList>
            <person name="Zhang X."/>
            <person name="Yuan J."/>
            <person name="Li F."/>
            <person name="Xiang J."/>
        </authorList>
    </citation>
    <scope>NUCLEOTIDE SEQUENCE [LARGE SCALE GENOMIC DNA]</scope>
    <source>
        <tissue evidence="2">Muscle</tissue>
    </source>
</reference>
<keyword evidence="3" id="KW-1185">Reference proteome</keyword>
<dbReference type="InterPro" id="IPR027430">
    <property type="entry name" value="Retinal_BS"/>
</dbReference>
<dbReference type="AlphaFoldDB" id="A0A423SUE2"/>
<keyword evidence="1" id="KW-1133">Transmembrane helix</keyword>
<dbReference type="PROSITE" id="PS00238">
    <property type="entry name" value="OPSIN"/>
    <property type="match status" value="1"/>
</dbReference>
<dbReference type="EMBL" id="QCYY01002761">
    <property type="protein sequence ID" value="ROT67773.1"/>
    <property type="molecule type" value="Genomic_DNA"/>
</dbReference>
<organism evidence="2 3">
    <name type="scientific">Penaeus vannamei</name>
    <name type="common">Whiteleg shrimp</name>
    <name type="synonym">Litopenaeus vannamei</name>
    <dbReference type="NCBI Taxonomy" id="6689"/>
    <lineage>
        <taxon>Eukaryota</taxon>
        <taxon>Metazoa</taxon>
        <taxon>Ecdysozoa</taxon>
        <taxon>Arthropoda</taxon>
        <taxon>Crustacea</taxon>
        <taxon>Multicrustacea</taxon>
        <taxon>Malacostraca</taxon>
        <taxon>Eumalacostraca</taxon>
        <taxon>Eucarida</taxon>
        <taxon>Decapoda</taxon>
        <taxon>Dendrobranchiata</taxon>
        <taxon>Penaeoidea</taxon>
        <taxon>Penaeidae</taxon>
        <taxon>Penaeus</taxon>
    </lineage>
</organism>
<keyword evidence="1" id="KW-0812">Transmembrane</keyword>
<evidence type="ECO:0000313" key="2">
    <source>
        <dbReference type="EMBL" id="ROT67773.1"/>
    </source>
</evidence>
<gene>
    <name evidence="2" type="ORF">C7M84_014130</name>
</gene>
<keyword evidence="1" id="KW-0472">Membrane</keyword>
<proteinExistence type="predicted"/>
<dbReference type="Proteomes" id="UP000283509">
    <property type="component" value="Unassembled WGS sequence"/>
</dbReference>
<evidence type="ECO:0000313" key="3">
    <source>
        <dbReference type="Proteomes" id="UP000283509"/>
    </source>
</evidence>
<dbReference type="OrthoDB" id="6412312at2759"/>
<protein>
    <submittedName>
        <fullName evidence="2">Opsin protein</fullName>
    </submittedName>
</protein>